<feature type="binding site" evidence="7">
    <location>
        <position position="65"/>
    </location>
    <ligand>
        <name>tRNA</name>
        <dbReference type="ChEBI" id="CHEBI:17843"/>
    </ligand>
</feature>
<dbReference type="InterPro" id="IPR018171">
    <property type="entry name" value="Pept_tRNA_hydro_CS"/>
</dbReference>
<dbReference type="Gene3D" id="3.40.50.1470">
    <property type="entry name" value="Peptidyl-tRNA hydrolase"/>
    <property type="match status" value="1"/>
</dbReference>
<dbReference type="Pfam" id="PF01195">
    <property type="entry name" value="Pept_tRNA_hydro"/>
    <property type="match status" value="1"/>
</dbReference>
<comment type="function">
    <text evidence="7">Hydrolyzes ribosome-free peptidyl-tRNAs (with 1 or more amino acids incorporated), which drop off the ribosome during protein synthesis, or as a result of ribosome stalling.</text>
</comment>
<evidence type="ECO:0000256" key="5">
    <source>
        <dbReference type="ARBA" id="ARBA00038063"/>
    </source>
</evidence>
<dbReference type="CDD" id="cd00462">
    <property type="entry name" value="PTH"/>
    <property type="match status" value="1"/>
</dbReference>
<dbReference type="GO" id="GO:0004045">
    <property type="term" value="F:peptidyl-tRNA hydrolase activity"/>
    <property type="evidence" value="ECO:0007669"/>
    <property type="project" value="UniProtKB-UniRule"/>
</dbReference>
<evidence type="ECO:0000256" key="9">
    <source>
        <dbReference type="RuleBase" id="RU004320"/>
    </source>
</evidence>
<reference evidence="11" key="1">
    <citation type="submission" date="2017-09" db="EMBL/GenBank/DDBJ databases">
        <title>Depth-based differentiation of microbial function through sediment-hosted aquifers and enrichment of novel symbionts in the deep terrestrial subsurface.</title>
        <authorList>
            <person name="Probst A.J."/>
            <person name="Ladd B."/>
            <person name="Jarett J.K."/>
            <person name="Geller-Mcgrath D.E."/>
            <person name="Sieber C.M.K."/>
            <person name="Emerson J.B."/>
            <person name="Anantharaman K."/>
            <person name="Thomas B.C."/>
            <person name="Malmstrom R."/>
            <person name="Stieglmeier M."/>
            <person name="Klingl A."/>
            <person name="Woyke T."/>
            <person name="Ryan C.M."/>
            <person name="Banfield J.F."/>
        </authorList>
    </citation>
    <scope>NUCLEOTIDE SEQUENCE [LARGE SCALE GENOMIC DNA]</scope>
</reference>
<proteinExistence type="inferred from homology"/>
<dbReference type="SUPFAM" id="SSF53178">
    <property type="entry name" value="Peptidyl-tRNA hydrolase-like"/>
    <property type="match status" value="1"/>
</dbReference>
<feature type="site" description="Discriminates between blocked and unblocked aminoacyl-tRNA" evidence="7">
    <location>
        <position position="9"/>
    </location>
</feature>
<dbReference type="GO" id="GO:0005737">
    <property type="term" value="C:cytoplasm"/>
    <property type="evidence" value="ECO:0007669"/>
    <property type="project" value="UniProtKB-SubCell"/>
</dbReference>
<sequence>MKLIVGLGNPGDNYQFTRHNFGWLVLNYLAGSEKWQQSKPTKAQYLRLLINDQEVELLKPLTFINESGIAVAVAASKHQIPPHDIIIVHDDLALPFGTIRLGIFKSTAGHNGLKSIVQHLKSTDFVRCRLGIGNDYSDRADTARFVLNKFSSLEKKHLEQLIKIAAESITHYLSHDLQSATNQYNKNFLA</sequence>
<dbReference type="AlphaFoldDB" id="A0A2M7VDF6"/>
<evidence type="ECO:0000256" key="8">
    <source>
        <dbReference type="RuleBase" id="RU000673"/>
    </source>
</evidence>
<evidence type="ECO:0000256" key="2">
    <source>
        <dbReference type="ARBA" id="ARBA00022555"/>
    </source>
</evidence>
<dbReference type="InterPro" id="IPR001328">
    <property type="entry name" value="Pept_tRNA_hydro"/>
</dbReference>
<dbReference type="EMBL" id="PFPO01000085">
    <property type="protein sequence ID" value="PIZ98468.1"/>
    <property type="molecule type" value="Genomic_DNA"/>
</dbReference>
<feature type="binding site" evidence="7">
    <location>
        <position position="63"/>
    </location>
    <ligand>
        <name>tRNA</name>
        <dbReference type="ChEBI" id="CHEBI:17843"/>
    </ligand>
</feature>
<dbReference type="GO" id="GO:0000049">
    <property type="term" value="F:tRNA binding"/>
    <property type="evidence" value="ECO:0007669"/>
    <property type="project" value="UniProtKB-UniRule"/>
</dbReference>
<keyword evidence="7" id="KW-0963">Cytoplasm</keyword>
<evidence type="ECO:0000256" key="7">
    <source>
        <dbReference type="HAMAP-Rule" id="MF_00083"/>
    </source>
</evidence>
<dbReference type="InterPro" id="IPR036416">
    <property type="entry name" value="Pept_tRNA_hydro_sf"/>
</dbReference>
<dbReference type="EC" id="3.1.1.29" evidence="1 7"/>
<dbReference type="NCBIfam" id="TIGR00447">
    <property type="entry name" value="pth"/>
    <property type="match status" value="1"/>
</dbReference>
<dbReference type="FunFam" id="3.40.50.1470:FF:000001">
    <property type="entry name" value="Peptidyl-tRNA hydrolase"/>
    <property type="match status" value="1"/>
</dbReference>
<comment type="subunit">
    <text evidence="7">Monomer.</text>
</comment>
<evidence type="ECO:0000256" key="6">
    <source>
        <dbReference type="ARBA" id="ARBA00050038"/>
    </source>
</evidence>
<keyword evidence="4 7" id="KW-0694">RNA-binding</keyword>
<dbReference type="HAMAP" id="MF_00083">
    <property type="entry name" value="Pept_tRNA_hydro_bact"/>
    <property type="match status" value="1"/>
</dbReference>
<dbReference type="Proteomes" id="UP000230405">
    <property type="component" value="Unassembled WGS sequence"/>
</dbReference>
<comment type="function">
    <text evidence="7">Catalyzes the release of premature peptidyl moieties from peptidyl-tRNA molecules trapped in stalled 50S ribosomal subunits, and thus maintains levels of free tRNAs and 50S ribosomes.</text>
</comment>
<gene>
    <name evidence="7" type="primary">pth</name>
    <name evidence="10" type="ORF">COX77_04320</name>
</gene>
<evidence type="ECO:0000313" key="10">
    <source>
        <dbReference type="EMBL" id="PIZ98468.1"/>
    </source>
</evidence>
<comment type="catalytic activity">
    <reaction evidence="7 8">
        <text>an N-acyl-L-alpha-aminoacyl-tRNA + H2O = an N-acyl-L-amino acid + a tRNA + H(+)</text>
        <dbReference type="Rhea" id="RHEA:54448"/>
        <dbReference type="Rhea" id="RHEA-COMP:10123"/>
        <dbReference type="Rhea" id="RHEA-COMP:13883"/>
        <dbReference type="ChEBI" id="CHEBI:15377"/>
        <dbReference type="ChEBI" id="CHEBI:15378"/>
        <dbReference type="ChEBI" id="CHEBI:59874"/>
        <dbReference type="ChEBI" id="CHEBI:78442"/>
        <dbReference type="ChEBI" id="CHEBI:138191"/>
        <dbReference type="EC" id="3.1.1.29"/>
    </reaction>
</comment>
<comment type="similarity">
    <text evidence="5 7 9">Belongs to the PTH family.</text>
</comment>
<dbReference type="PROSITE" id="PS01196">
    <property type="entry name" value="PEPT_TRNA_HYDROL_2"/>
    <property type="match status" value="1"/>
</dbReference>
<comment type="subcellular location">
    <subcellularLocation>
        <location evidence="7">Cytoplasm</location>
    </subcellularLocation>
</comment>
<dbReference type="PANTHER" id="PTHR17224">
    <property type="entry name" value="PEPTIDYL-TRNA HYDROLASE"/>
    <property type="match status" value="1"/>
</dbReference>
<evidence type="ECO:0000256" key="4">
    <source>
        <dbReference type="ARBA" id="ARBA00022884"/>
    </source>
</evidence>
<dbReference type="PROSITE" id="PS01195">
    <property type="entry name" value="PEPT_TRNA_HYDROL_1"/>
    <property type="match status" value="1"/>
</dbReference>
<evidence type="ECO:0000256" key="1">
    <source>
        <dbReference type="ARBA" id="ARBA00013260"/>
    </source>
</evidence>
<dbReference type="GO" id="GO:0072344">
    <property type="term" value="P:rescue of stalled ribosome"/>
    <property type="evidence" value="ECO:0007669"/>
    <property type="project" value="UniProtKB-UniRule"/>
</dbReference>
<feature type="site" description="Stabilizes the basic form of H active site to accept a proton" evidence="7">
    <location>
        <position position="90"/>
    </location>
</feature>
<feature type="binding site" evidence="7">
    <location>
        <position position="14"/>
    </location>
    <ligand>
        <name>tRNA</name>
        <dbReference type="ChEBI" id="CHEBI:17843"/>
    </ligand>
</feature>
<keyword evidence="3 7" id="KW-0378">Hydrolase</keyword>
<evidence type="ECO:0000313" key="11">
    <source>
        <dbReference type="Proteomes" id="UP000230405"/>
    </source>
</evidence>
<organism evidence="10 11">
    <name type="scientific">Candidatus Komeilibacteria bacterium CG_4_10_14_0_2_um_filter_37_10</name>
    <dbReference type="NCBI Taxonomy" id="1974470"/>
    <lineage>
        <taxon>Bacteria</taxon>
        <taxon>Candidatus Komeiliibacteriota</taxon>
    </lineage>
</organism>
<evidence type="ECO:0000256" key="3">
    <source>
        <dbReference type="ARBA" id="ARBA00022801"/>
    </source>
</evidence>
<dbReference type="PANTHER" id="PTHR17224:SF1">
    <property type="entry name" value="PEPTIDYL-TRNA HYDROLASE"/>
    <property type="match status" value="1"/>
</dbReference>
<dbReference type="GO" id="GO:0006515">
    <property type="term" value="P:protein quality control for misfolded or incompletely synthesized proteins"/>
    <property type="evidence" value="ECO:0007669"/>
    <property type="project" value="UniProtKB-UniRule"/>
</dbReference>
<protein>
    <recommendedName>
        <fullName evidence="6 7">Peptidyl-tRNA hydrolase</fullName>
        <shortName evidence="7">Pth</shortName>
        <ecNumber evidence="1 7">3.1.1.29</ecNumber>
    </recommendedName>
</protein>
<keyword evidence="2 7" id="KW-0820">tRNA-binding</keyword>
<feature type="binding site" evidence="7">
    <location>
        <position position="111"/>
    </location>
    <ligand>
        <name>tRNA</name>
        <dbReference type="ChEBI" id="CHEBI:17843"/>
    </ligand>
</feature>
<comment type="caution">
    <text evidence="10">The sequence shown here is derived from an EMBL/GenBank/DDBJ whole genome shotgun (WGS) entry which is preliminary data.</text>
</comment>
<feature type="active site" description="Proton acceptor" evidence="7">
    <location>
        <position position="19"/>
    </location>
</feature>
<name>A0A2M7VDF6_9BACT</name>
<accession>A0A2M7VDF6</accession>